<evidence type="ECO:0000313" key="8">
    <source>
        <dbReference type="Proteomes" id="UP000026960"/>
    </source>
</evidence>
<dbReference type="Proteomes" id="UP000026960">
    <property type="component" value="Chromosome 6"/>
</dbReference>
<dbReference type="InterPro" id="IPR018456">
    <property type="entry name" value="PTR2_symporter_CS"/>
</dbReference>
<evidence type="ECO:0000256" key="5">
    <source>
        <dbReference type="ARBA" id="ARBA00023136"/>
    </source>
</evidence>
<feature type="transmembrane region" description="Helical" evidence="6">
    <location>
        <begin position="36"/>
        <end position="53"/>
    </location>
</feature>
<feature type="transmembrane region" description="Helical" evidence="6">
    <location>
        <begin position="92"/>
        <end position="112"/>
    </location>
</feature>
<comment type="subcellular location">
    <subcellularLocation>
        <location evidence="1">Membrane</location>
        <topology evidence="1">Multi-pass membrane protein</topology>
    </subcellularLocation>
</comment>
<feature type="transmembrane region" description="Helical" evidence="6">
    <location>
        <begin position="65"/>
        <end position="86"/>
    </location>
</feature>
<evidence type="ECO:0000256" key="6">
    <source>
        <dbReference type="SAM" id="Phobius"/>
    </source>
</evidence>
<dbReference type="PROSITE" id="PS01022">
    <property type="entry name" value="PTR2_1"/>
    <property type="match status" value="1"/>
</dbReference>
<dbReference type="eggNOG" id="KOG1237">
    <property type="taxonomic scope" value="Eukaryota"/>
</dbReference>
<dbReference type="InterPro" id="IPR000109">
    <property type="entry name" value="POT_fam"/>
</dbReference>
<dbReference type="Pfam" id="PF00854">
    <property type="entry name" value="PTR2"/>
    <property type="match status" value="1"/>
</dbReference>
<dbReference type="GO" id="GO:0006857">
    <property type="term" value="P:oligopeptide transport"/>
    <property type="evidence" value="ECO:0007669"/>
    <property type="project" value="InterPro"/>
</dbReference>
<organism evidence="7">
    <name type="scientific">Oryza barthii</name>
    <dbReference type="NCBI Taxonomy" id="65489"/>
    <lineage>
        <taxon>Eukaryota</taxon>
        <taxon>Viridiplantae</taxon>
        <taxon>Streptophyta</taxon>
        <taxon>Embryophyta</taxon>
        <taxon>Tracheophyta</taxon>
        <taxon>Spermatophyta</taxon>
        <taxon>Magnoliopsida</taxon>
        <taxon>Liliopsida</taxon>
        <taxon>Poales</taxon>
        <taxon>Poaceae</taxon>
        <taxon>BOP clade</taxon>
        <taxon>Oryzoideae</taxon>
        <taxon>Oryzeae</taxon>
        <taxon>Oryzinae</taxon>
        <taxon>Oryza</taxon>
    </lineage>
</organism>
<dbReference type="GO" id="GO:0016020">
    <property type="term" value="C:membrane"/>
    <property type="evidence" value="ECO:0007669"/>
    <property type="project" value="UniProtKB-SubCell"/>
</dbReference>
<dbReference type="Gene3D" id="1.20.1250.20">
    <property type="entry name" value="MFS general substrate transporter like domains"/>
    <property type="match status" value="1"/>
</dbReference>
<reference evidence="7" key="2">
    <citation type="submission" date="2015-03" db="UniProtKB">
        <authorList>
            <consortium name="EnsemblPlants"/>
        </authorList>
    </citation>
    <scope>IDENTIFICATION</scope>
</reference>
<name>A0A0D3GF40_9ORYZ</name>
<dbReference type="GO" id="GO:0022857">
    <property type="term" value="F:transmembrane transporter activity"/>
    <property type="evidence" value="ECO:0007669"/>
    <property type="project" value="InterPro"/>
</dbReference>
<accession>A0A0D3GF40</accession>
<feature type="transmembrane region" description="Helical" evidence="6">
    <location>
        <begin position="341"/>
        <end position="363"/>
    </location>
</feature>
<comment type="similarity">
    <text evidence="2">Belongs to the major facilitator superfamily. Proton-dependent oligopeptide transporter (POT/PTR) (TC 2.A.17) family.</text>
</comment>
<dbReference type="PANTHER" id="PTHR11654">
    <property type="entry name" value="OLIGOPEPTIDE TRANSPORTER-RELATED"/>
    <property type="match status" value="1"/>
</dbReference>
<feature type="transmembrane region" description="Helical" evidence="6">
    <location>
        <begin position="188"/>
        <end position="207"/>
    </location>
</feature>
<dbReference type="PaxDb" id="65489-OBART06G10100.1"/>
<keyword evidence="5 6" id="KW-0472">Membrane</keyword>
<evidence type="ECO:0000256" key="3">
    <source>
        <dbReference type="ARBA" id="ARBA00022692"/>
    </source>
</evidence>
<evidence type="ECO:0000256" key="1">
    <source>
        <dbReference type="ARBA" id="ARBA00004141"/>
    </source>
</evidence>
<keyword evidence="8" id="KW-1185">Reference proteome</keyword>
<dbReference type="EnsemblPlants" id="OBART06G10100.1">
    <property type="protein sequence ID" value="OBART06G10100.1"/>
    <property type="gene ID" value="OBART06G10100"/>
</dbReference>
<dbReference type="InterPro" id="IPR036259">
    <property type="entry name" value="MFS_trans_sf"/>
</dbReference>
<feature type="transmembrane region" description="Helical" evidence="6">
    <location>
        <begin position="383"/>
        <end position="404"/>
    </location>
</feature>
<reference evidence="7" key="1">
    <citation type="journal article" date="2009" name="Rice">
        <title>De Novo Next Generation Sequencing of Plant Genomes.</title>
        <authorList>
            <person name="Rounsley S."/>
            <person name="Marri P.R."/>
            <person name="Yu Y."/>
            <person name="He R."/>
            <person name="Sisneros N."/>
            <person name="Goicoechea J.L."/>
            <person name="Lee S.J."/>
            <person name="Angelova A."/>
            <person name="Kudrna D."/>
            <person name="Luo M."/>
            <person name="Affourtit J."/>
            <person name="Desany B."/>
            <person name="Knight J."/>
            <person name="Niazi F."/>
            <person name="Egholm M."/>
            <person name="Wing R.A."/>
        </authorList>
    </citation>
    <scope>NUCLEOTIDE SEQUENCE [LARGE SCALE GENOMIC DNA]</scope>
    <source>
        <strain evidence="7">cv. IRGC 105608</strain>
    </source>
</reference>
<proteinExistence type="inferred from homology"/>
<dbReference type="Gramene" id="OBART06G10100.1">
    <property type="protein sequence ID" value="OBART06G10100.1"/>
    <property type="gene ID" value="OBART06G10100"/>
</dbReference>
<keyword evidence="4 6" id="KW-1133">Transmembrane helix</keyword>
<sequence length="562" mass="61203">METVEAAMAEEEEAKKSKMRKKGGFRTMPFIFANEVAEKLAVLGFTTNMLMYLTRQLHMPLAKAATTLTNFGGVSAMTPLIGAFLADSLVGRFWTIAAASLIYQVGMLLLTVSAAMPVFRPPPCSGAGGAGACDEAAPWQLAVLYAALLLNALGAGGYRPCVVAFGADQFDESEAAERARDLGASFNWYYFCNGASQLVAVTAVVYVQDNVGWGWGLGVPTFCMAVSVVAFICYFMLLEKSSRNAISFVMADRSFFDRAAIVTDGDLTTDTSNGKPSLSPIPKPWRLSTVHRVEELKSLLRMGPIWAAGILVITAYSQQHTFALQQASTMDRRLTPGLSSFQIPAGSMTVFTLLAMLTTLLAYDRVLVPLARRVTGLDRGISYLHRMGVGFAISVAATLVAGFVERHRRESAAAAGTTDAGTSPLSAYWLVPQYALHGMAEAFNSVGHLEFMYDQSPESMRSMATALFWLSISLGSYVSTMLISAVHRWSAGADGSNWLPDNINRGRLDYFYWIVALLQVLNLAYYAICARCYLFKPLQLREVDNDAKPQIELQEKASPLSH</sequence>
<dbReference type="FunFam" id="1.20.1250.20:FF:000062">
    <property type="entry name" value="Protein NRT1/ PTR FAMILY 1.2"/>
    <property type="match status" value="1"/>
</dbReference>
<evidence type="ECO:0000256" key="4">
    <source>
        <dbReference type="ARBA" id="ARBA00022989"/>
    </source>
</evidence>
<evidence type="ECO:0000313" key="7">
    <source>
        <dbReference type="EnsemblPlants" id="OBART06G10100.1"/>
    </source>
</evidence>
<dbReference type="SUPFAM" id="SSF103473">
    <property type="entry name" value="MFS general substrate transporter"/>
    <property type="match status" value="1"/>
</dbReference>
<dbReference type="HOGENOM" id="CLU_009313_4_1_1"/>
<dbReference type="AlphaFoldDB" id="A0A0D3GF40"/>
<protein>
    <recommendedName>
        <fullName evidence="9">Major facilitator superfamily (MFS) profile domain-containing protein</fullName>
    </recommendedName>
</protein>
<feature type="transmembrane region" description="Helical" evidence="6">
    <location>
        <begin position="213"/>
        <end position="237"/>
    </location>
</feature>
<feature type="transmembrane region" description="Helical" evidence="6">
    <location>
        <begin position="510"/>
        <end position="534"/>
    </location>
</feature>
<feature type="transmembrane region" description="Helical" evidence="6">
    <location>
        <begin position="466"/>
        <end position="490"/>
    </location>
</feature>
<keyword evidence="3 6" id="KW-0812">Transmembrane</keyword>
<evidence type="ECO:0000256" key="2">
    <source>
        <dbReference type="ARBA" id="ARBA00005982"/>
    </source>
</evidence>
<evidence type="ECO:0008006" key="9">
    <source>
        <dbReference type="Google" id="ProtNLM"/>
    </source>
</evidence>